<dbReference type="GO" id="GO:0003677">
    <property type="term" value="F:DNA binding"/>
    <property type="evidence" value="ECO:0007669"/>
    <property type="project" value="UniProtKB-KW"/>
</dbReference>
<evidence type="ECO:0000256" key="3">
    <source>
        <dbReference type="ARBA" id="ARBA00023125"/>
    </source>
</evidence>
<dbReference type="InterPro" id="IPR015300">
    <property type="entry name" value="DNA-bd_pseudobarrel_sf"/>
</dbReference>
<comment type="caution">
    <text evidence="8">The sequence shown here is derived from an EMBL/GenBank/DDBJ whole genome shotgun (WGS) entry which is preliminary data.</text>
</comment>
<evidence type="ECO:0000313" key="9">
    <source>
        <dbReference type="Proteomes" id="UP001558713"/>
    </source>
</evidence>
<protein>
    <submittedName>
        <fullName evidence="8">B3 domain-containing protein</fullName>
    </submittedName>
</protein>
<dbReference type="PANTHER" id="PTHR31541:SF34">
    <property type="entry name" value="TF-B3 DOMAIN-CONTAINING PROTEIN"/>
    <property type="match status" value="1"/>
</dbReference>
<evidence type="ECO:0000256" key="4">
    <source>
        <dbReference type="ARBA" id="ARBA00023163"/>
    </source>
</evidence>
<keyword evidence="4" id="KW-0804">Transcription</keyword>
<evidence type="ECO:0000313" key="8">
    <source>
        <dbReference type="EMBL" id="KAL1210910.1"/>
    </source>
</evidence>
<dbReference type="PROSITE" id="PS50863">
    <property type="entry name" value="B3"/>
    <property type="match status" value="1"/>
</dbReference>
<feature type="signal peptide" evidence="6">
    <location>
        <begin position="1"/>
        <end position="20"/>
    </location>
</feature>
<accession>A0ABD1BF78</accession>
<dbReference type="EMBL" id="JBANAX010000387">
    <property type="protein sequence ID" value="KAL1210910.1"/>
    <property type="molecule type" value="Genomic_DNA"/>
</dbReference>
<dbReference type="InterPro" id="IPR003340">
    <property type="entry name" value="B3_DNA-bd"/>
</dbReference>
<dbReference type="Proteomes" id="UP001558713">
    <property type="component" value="Unassembled WGS sequence"/>
</dbReference>
<organism evidence="8 9">
    <name type="scientific">Cardamine amara subsp. amara</name>
    <dbReference type="NCBI Taxonomy" id="228776"/>
    <lineage>
        <taxon>Eukaryota</taxon>
        <taxon>Viridiplantae</taxon>
        <taxon>Streptophyta</taxon>
        <taxon>Embryophyta</taxon>
        <taxon>Tracheophyta</taxon>
        <taxon>Spermatophyta</taxon>
        <taxon>Magnoliopsida</taxon>
        <taxon>eudicotyledons</taxon>
        <taxon>Gunneridae</taxon>
        <taxon>Pentapetalae</taxon>
        <taxon>rosids</taxon>
        <taxon>malvids</taxon>
        <taxon>Brassicales</taxon>
        <taxon>Brassicaceae</taxon>
        <taxon>Cardamineae</taxon>
        <taxon>Cardamine</taxon>
    </lineage>
</organism>
<evidence type="ECO:0000256" key="5">
    <source>
        <dbReference type="ARBA" id="ARBA00023242"/>
    </source>
</evidence>
<keyword evidence="5" id="KW-0539">Nucleus</keyword>
<dbReference type="SUPFAM" id="SSF101936">
    <property type="entry name" value="DNA-binding pseudobarrel domain"/>
    <property type="match status" value="1"/>
</dbReference>
<dbReference type="AlphaFoldDB" id="A0ABD1BF78"/>
<dbReference type="CDD" id="cd10017">
    <property type="entry name" value="B3_DNA"/>
    <property type="match status" value="1"/>
</dbReference>
<keyword evidence="6" id="KW-0732">Signal</keyword>
<evidence type="ECO:0000256" key="2">
    <source>
        <dbReference type="ARBA" id="ARBA00023015"/>
    </source>
</evidence>
<feature type="domain" description="TF-B3" evidence="7">
    <location>
        <begin position="81"/>
        <end position="186"/>
    </location>
</feature>
<sequence>MGLLLLQTLITNLHAGLTESKGGFKKAKVASFPRMVARATPEWLVQVMRDMNGAQDLRLIFERTLSASDVKKQQSRLLIPFKKLIRNDFLTPKESLVAAKDEDNNDEDDENIGVGSILVNQRSKKWGLRFKIWKMKKKNSGKGTSIYILNWGWNDVVKGNSLREGDYSSLWSFRCRGELCFALGTG</sequence>
<dbReference type="Gene3D" id="2.40.330.10">
    <property type="entry name" value="DNA-binding pseudobarrel domain"/>
    <property type="match status" value="1"/>
</dbReference>
<dbReference type="PANTHER" id="PTHR31541">
    <property type="entry name" value="B3 DOMAIN PLANT PROTEIN-RELATED"/>
    <property type="match status" value="1"/>
</dbReference>
<dbReference type="GO" id="GO:0005634">
    <property type="term" value="C:nucleus"/>
    <property type="evidence" value="ECO:0007669"/>
    <property type="project" value="UniProtKB-SubCell"/>
</dbReference>
<evidence type="ECO:0000256" key="6">
    <source>
        <dbReference type="SAM" id="SignalP"/>
    </source>
</evidence>
<evidence type="ECO:0000259" key="7">
    <source>
        <dbReference type="PROSITE" id="PS50863"/>
    </source>
</evidence>
<dbReference type="InterPro" id="IPR005508">
    <property type="entry name" value="At2g31720-like"/>
</dbReference>
<evidence type="ECO:0000256" key="1">
    <source>
        <dbReference type="ARBA" id="ARBA00004123"/>
    </source>
</evidence>
<dbReference type="Pfam" id="PF03754">
    <property type="entry name" value="At2g31720-like"/>
    <property type="match status" value="1"/>
</dbReference>
<keyword evidence="3" id="KW-0238">DNA-binding</keyword>
<name>A0ABD1BF78_CARAN</name>
<keyword evidence="2" id="KW-0805">Transcription regulation</keyword>
<comment type="subcellular location">
    <subcellularLocation>
        <location evidence="1">Nucleus</location>
    </subcellularLocation>
</comment>
<feature type="chain" id="PRO_5044895755" evidence="6">
    <location>
        <begin position="21"/>
        <end position="186"/>
    </location>
</feature>
<gene>
    <name evidence="8" type="ORF">V5N11_011267</name>
</gene>
<reference evidence="8 9" key="1">
    <citation type="submission" date="2024-04" db="EMBL/GenBank/DDBJ databases">
        <title>Genome assembly C_amara_ONT_v2.</title>
        <authorList>
            <person name="Yant L."/>
            <person name="Moore C."/>
            <person name="Slenker M."/>
        </authorList>
    </citation>
    <scope>NUCLEOTIDE SEQUENCE [LARGE SCALE GENOMIC DNA]</scope>
    <source>
        <tissue evidence="8">Leaf</tissue>
    </source>
</reference>
<keyword evidence="9" id="KW-1185">Reference proteome</keyword>
<proteinExistence type="predicted"/>